<gene>
    <name evidence="1" type="ORF">S01H1_18249</name>
</gene>
<reference evidence="1" key="1">
    <citation type="journal article" date="2014" name="Front. Microbiol.">
        <title>High frequency of phylogenetically diverse reductive dehalogenase-homologous genes in deep subseafloor sedimentary metagenomes.</title>
        <authorList>
            <person name="Kawai M."/>
            <person name="Futagami T."/>
            <person name="Toyoda A."/>
            <person name="Takaki Y."/>
            <person name="Nishi S."/>
            <person name="Hori S."/>
            <person name="Arai W."/>
            <person name="Tsubouchi T."/>
            <person name="Morono Y."/>
            <person name="Uchiyama I."/>
            <person name="Ito T."/>
            <person name="Fujiyama A."/>
            <person name="Inagaki F."/>
            <person name="Takami H."/>
        </authorList>
    </citation>
    <scope>NUCLEOTIDE SEQUENCE</scope>
    <source>
        <strain evidence="1">Expedition CK06-06</strain>
    </source>
</reference>
<evidence type="ECO:0000313" key="1">
    <source>
        <dbReference type="EMBL" id="GAF78931.1"/>
    </source>
</evidence>
<feature type="non-terminal residue" evidence="1">
    <location>
        <position position="105"/>
    </location>
</feature>
<comment type="caution">
    <text evidence="1">The sequence shown here is derived from an EMBL/GenBank/DDBJ whole genome shotgun (WGS) entry which is preliminary data.</text>
</comment>
<protein>
    <submittedName>
        <fullName evidence="1">Uncharacterized protein</fullName>
    </submittedName>
</protein>
<dbReference type="AlphaFoldDB" id="X0SUV3"/>
<organism evidence="1">
    <name type="scientific">marine sediment metagenome</name>
    <dbReference type="NCBI Taxonomy" id="412755"/>
    <lineage>
        <taxon>unclassified sequences</taxon>
        <taxon>metagenomes</taxon>
        <taxon>ecological metagenomes</taxon>
    </lineage>
</organism>
<name>X0SUV3_9ZZZZ</name>
<proteinExistence type="predicted"/>
<dbReference type="EMBL" id="BARS01009741">
    <property type="protein sequence ID" value="GAF78931.1"/>
    <property type="molecule type" value="Genomic_DNA"/>
</dbReference>
<sequence length="105" mass="11014">MSDARYVADSGGGIPAIDFDRTARFSGDFSTANGAATIGDSTIFVWANFDGYSDHSQGASSYYYSINGTGNEHTLGRDGTTARGDYLYSWDGGGEATGVPTSTEQ</sequence>
<accession>X0SUV3</accession>